<feature type="domain" description="DUF4123" evidence="1">
    <location>
        <begin position="27"/>
        <end position="139"/>
    </location>
</feature>
<proteinExistence type="predicted"/>
<protein>
    <recommendedName>
        <fullName evidence="1">DUF4123 domain-containing protein</fullName>
    </recommendedName>
</protein>
<dbReference type="EMBL" id="LAZR01001633">
    <property type="protein sequence ID" value="KKN41667.1"/>
    <property type="molecule type" value="Genomic_DNA"/>
</dbReference>
<gene>
    <name evidence="2" type="ORF">LCGC14_0720870</name>
</gene>
<reference evidence="2" key="1">
    <citation type="journal article" date="2015" name="Nature">
        <title>Complex archaea that bridge the gap between prokaryotes and eukaryotes.</title>
        <authorList>
            <person name="Spang A."/>
            <person name="Saw J.H."/>
            <person name="Jorgensen S.L."/>
            <person name="Zaremba-Niedzwiedzka K."/>
            <person name="Martijn J."/>
            <person name="Lind A.E."/>
            <person name="van Eijk R."/>
            <person name="Schleper C."/>
            <person name="Guy L."/>
            <person name="Ettema T.J."/>
        </authorList>
    </citation>
    <scope>NUCLEOTIDE SEQUENCE</scope>
</reference>
<organism evidence="2">
    <name type="scientific">marine sediment metagenome</name>
    <dbReference type="NCBI Taxonomy" id="412755"/>
    <lineage>
        <taxon>unclassified sequences</taxon>
        <taxon>metagenomes</taxon>
        <taxon>ecological metagenomes</taxon>
    </lineage>
</organism>
<comment type="caution">
    <text evidence="2">The sequence shown here is derived from an EMBL/GenBank/DDBJ whole genome shotgun (WGS) entry which is preliminary data.</text>
</comment>
<dbReference type="AlphaFoldDB" id="A0A0F9QXF1"/>
<accession>A0A0F9QXF1</accession>
<dbReference type="Pfam" id="PF13503">
    <property type="entry name" value="DUF4123"/>
    <property type="match status" value="1"/>
</dbReference>
<dbReference type="InterPro" id="IPR025391">
    <property type="entry name" value="DUF4123"/>
</dbReference>
<sequence>MTGKRWSFEKGLFGGAWAWPEYGQVALVLDGIAIDNLPVKVYQWAQDKLEADWLYIGTPWEQVKSKSPWLVYLDAPNNPVLNRFLEEQAVREAGYLLVGADGQDRLTLAAAMRRLLQVERFDGIPELLRIGHPDIARRVIGQHLLQGSGGPDWPFSALIAPDGVEGQWIYHERKSAGLMAPSAEEPALVVDDKLLQGFRQFNQRQSVIAHLETVGESGLAWLGSGTRSDHVQRITIAFDQALQWEFNTPRSRALFLELLQRSAIRPWLEDTLPPALLAHLNGQGAAMERLDKALQAAQPLVSLPSAVQG</sequence>
<evidence type="ECO:0000313" key="2">
    <source>
        <dbReference type="EMBL" id="KKN41667.1"/>
    </source>
</evidence>
<evidence type="ECO:0000259" key="1">
    <source>
        <dbReference type="Pfam" id="PF13503"/>
    </source>
</evidence>
<name>A0A0F9QXF1_9ZZZZ</name>